<keyword evidence="4" id="KW-1185">Reference proteome</keyword>
<protein>
    <submittedName>
        <fullName evidence="3">PEP-CTERM sorting domain-containing protein</fullName>
    </submittedName>
</protein>
<reference evidence="4" key="1">
    <citation type="journal article" date="2019" name="Int. J. Syst. Evol. Microbiol.">
        <title>The Global Catalogue of Microorganisms (GCM) 10K type strain sequencing project: providing services to taxonomists for standard genome sequencing and annotation.</title>
        <authorList>
            <consortium name="The Broad Institute Genomics Platform"/>
            <consortium name="The Broad Institute Genome Sequencing Center for Infectious Disease"/>
            <person name="Wu L."/>
            <person name="Ma J."/>
        </authorList>
    </citation>
    <scope>NUCLEOTIDE SEQUENCE [LARGE SCALE GENOMIC DNA]</scope>
    <source>
        <strain evidence="4">CCUG 57942</strain>
    </source>
</reference>
<dbReference type="InterPro" id="IPR013424">
    <property type="entry name" value="Ice-binding_C"/>
</dbReference>
<dbReference type="Pfam" id="PF07589">
    <property type="entry name" value="PEP-CTERM"/>
    <property type="match status" value="1"/>
</dbReference>
<keyword evidence="1" id="KW-0732">Signal</keyword>
<organism evidence="3 4">
    <name type="scientific">Rubritalea tangerina</name>
    <dbReference type="NCBI Taxonomy" id="430798"/>
    <lineage>
        <taxon>Bacteria</taxon>
        <taxon>Pseudomonadati</taxon>
        <taxon>Verrucomicrobiota</taxon>
        <taxon>Verrucomicrobiia</taxon>
        <taxon>Verrucomicrobiales</taxon>
        <taxon>Rubritaleaceae</taxon>
        <taxon>Rubritalea</taxon>
    </lineage>
</organism>
<proteinExistence type="predicted"/>
<dbReference type="RefSeq" id="WP_377178097.1">
    <property type="nucleotide sequence ID" value="NZ_JBHUJB010000038.1"/>
</dbReference>
<feature type="signal peptide" evidence="1">
    <location>
        <begin position="1"/>
        <end position="23"/>
    </location>
</feature>
<comment type="caution">
    <text evidence="3">The sequence shown here is derived from an EMBL/GenBank/DDBJ whole genome shotgun (WGS) entry which is preliminary data.</text>
</comment>
<sequence length="214" mass="22215">MIKSKNTLAASLLAAAVTTSKLAASVTLTFQGGVLSDSDGIALANGRTVAIFADTSEDGFLPGNNALVNQTLTEGAFYGGDLLLSLFTIDSTATGFAGGYLHEEANITYNGGNFDEGTILGLYWFENGTAVGDDYGVFTSTVIDTASFGTSALQLPADGFSYDVAYFDENIVGPGSIGKAEDFKAALTFTAVPEPSSITLLGLGTVGFLLRRRR</sequence>
<evidence type="ECO:0000313" key="4">
    <source>
        <dbReference type="Proteomes" id="UP001597389"/>
    </source>
</evidence>
<evidence type="ECO:0000259" key="2">
    <source>
        <dbReference type="Pfam" id="PF07589"/>
    </source>
</evidence>
<evidence type="ECO:0000313" key="3">
    <source>
        <dbReference type="EMBL" id="MFD2159182.1"/>
    </source>
</evidence>
<feature type="domain" description="Ice-binding protein C-terminal" evidence="2">
    <location>
        <begin position="191"/>
        <end position="213"/>
    </location>
</feature>
<dbReference type="Proteomes" id="UP001597389">
    <property type="component" value="Unassembled WGS sequence"/>
</dbReference>
<name>A0ABW4ZBF8_9BACT</name>
<dbReference type="EMBL" id="JBHUJB010000038">
    <property type="protein sequence ID" value="MFD2159182.1"/>
    <property type="molecule type" value="Genomic_DNA"/>
</dbReference>
<gene>
    <name evidence="3" type="ORF">ACFSW8_09760</name>
</gene>
<accession>A0ABW4ZBF8</accession>
<evidence type="ECO:0000256" key="1">
    <source>
        <dbReference type="SAM" id="SignalP"/>
    </source>
</evidence>
<feature type="chain" id="PRO_5045182943" evidence="1">
    <location>
        <begin position="24"/>
        <end position="214"/>
    </location>
</feature>
<dbReference type="NCBIfam" id="TIGR02595">
    <property type="entry name" value="PEP_CTERM"/>
    <property type="match status" value="1"/>
</dbReference>